<feature type="domain" description="MutL C-terminal dimerisation" evidence="4">
    <location>
        <begin position="686"/>
        <end position="830"/>
    </location>
</feature>
<protein>
    <submittedName>
        <fullName evidence="7 8">Mismatch repair endonuclease PMS2 isoform X1</fullName>
    </submittedName>
</protein>
<dbReference type="CDD" id="cd16926">
    <property type="entry name" value="HATPase_MutL-MLH-PMS-like"/>
    <property type="match status" value="1"/>
</dbReference>
<gene>
    <name evidence="7 8" type="primary">PMS2</name>
</gene>
<feature type="compositionally biased region" description="Basic and acidic residues" evidence="3">
    <location>
        <begin position="533"/>
        <end position="553"/>
    </location>
</feature>
<dbReference type="InterPro" id="IPR042120">
    <property type="entry name" value="MutL_C_dimsub"/>
</dbReference>
<evidence type="ECO:0000256" key="3">
    <source>
        <dbReference type="SAM" id="MobiDB-lite"/>
    </source>
</evidence>
<dbReference type="CDD" id="cd03484">
    <property type="entry name" value="MutL_Trans_hPMS_2_like"/>
    <property type="match status" value="1"/>
</dbReference>
<dbReference type="RefSeq" id="XP_070316529.1">
    <property type="nucleotide sequence ID" value="XM_070460428.1"/>
</dbReference>
<dbReference type="InterPro" id="IPR037198">
    <property type="entry name" value="MutL_C_sf"/>
</dbReference>
<feature type="compositionally biased region" description="Low complexity" evidence="3">
    <location>
        <begin position="503"/>
        <end position="524"/>
    </location>
</feature>
<dbReference type="SMART" id="SM01340">
    <property type="entry name" value="DNA_mis_repair"/>
    <property type="match status" value="1"/>
</dbReference>
<dbReference type="GeneID" id="110141626"/>
<dbReference type="Gene3D" id="3.30.230.10">
    <property type="match status" value="1"/>
</dbReference>
<dbReference type="SUPFAM" id="SSF55874">
    <property type="entry name" value="ATPase domain of HSP90 chaperone/DNA topoisomerase II/histidine kinase"/>
    <property type="match status" value="1"/>
</dbReference>
<dbReference type="Pfam" id="PF13589">
    <property type="entry name" value="HATPase_c_3"/>
    <property type="match status" value="1"/>
</dbReference>
<dbReference type="Pfam" id="PF01119">
    <property type="entry name" value="DNA_mis_repair"/>
    <property type="match status" value="1"/>
</dbReference>
<dbReference type="PANTHER" id="PTHR10073">
    <property type="entry name" value="DNA MISMATCH REPAIR PROTEIN MLH, PMS, MUTL"/>
    <property type="match status" value="1"/>
</dbReference>
<keyword evidence="6" id="KW-1185">Reference proteome</keyword>
<evidence type="ECO:0000256" key="1">
    <source>
        <dbReference type="ARBA" id="ARBA00006082"/>
    </source>
</evidence>
<dbReference type="InterPro" id="IPR042121">
    <property type="entry name" value="MutL_C_regsub"/>
</dbReference>
<dbReference type="Gene3D" id="3.30.1370.100">
    <property type="entry name" value="MutL, C-terminal domain, regulatory subdomain"/>
    <property type="match status" value="1"/>
</dbReference>
<name>A0ABM4HLT4_ODOVR</name>
<dbReference type="InterPro" id="IPR014721">
    <property type="entry name" value="Ribsml_uS5_D2-typ_fold_subgr"/>
</dbReference>
<feature type="compositionally biased region" description="Basic and acidic residues" evidence="3">
    <location>
        <begin position="393"/>
        <end position="418"/>
    </location>
</feature>
<feature type="compositionally biased region" description="Basic and acidic residues" evidence="3">
    <location>
        <begin position="473"/>
        <end position="482"/>
    </location>
</feature>
<dbReference type="InterPro" id="IPR036890">
    <property type="entry name" value="HATPase_C_sf"/>
</dbReference>
<feature type="region of interest" description="Disordered" evidence="3">
    <location>
        <begin position="376"/>
        <end position="418"/>
    </location>
</feature>
<reference evidence="6" key="1">
    <citation type="journal article" date="2022" name="J. Hered.">
        <title>A De Novo Chromosome-Level Genome Assembly of the White-Tailed Deer, Odocoileus Virginianus.</title>
        <authorList>
            <person name="London E.W."/>
            <person name="Roca A.L."/>
            <person name="Novakofski J.E."/>
            <person name="Mateus-Pinilla N.E."/>
        </authorList>
    </citation>
    <scope>NUCLEOTIDE SEQUENCE [LARGE SCALE GENOMIC DNA]</scope>
</reference>
<evidence type="ECO:0000313" key="7">
    <source>
        <dbReference type="RefSeq" id="XP_070316529.1"/>
    </source>
</evidence>
<dbReference type="Gene3D" id="3.30.565.10">
    <property type="entry name" value="Histidine kinase-like ATPase, C-terminal domain"/>
    <property type="match status" value="1"/>
</dbReference>
<dbReference type="InterPro" id="IPR038973">
    <property type="entry name" value="MutL/Mlh/Pms-like"/>
</dbReference>
<dbReference type="Gene3D" id="3.30.1540.20">
    <property type="entry name" value="MutL, C-terminal domain, dimerisation subdomain"/>
    <property type="match status" value="1"/>
</dbReference>
<dbReference type="InterPro" id="IPR013507">
    <property type="entry name" value="DNA_mismatch_S5_2-like"/>
</dbReference>
<organism evidence="6 8">
    <name type="scientific">Odocoileus virginianus</name>
    <name type="common">White-tailed deer</name>
    <dbReference type="NCBI Taxonomy" id="9874"/>
    <lineage>
        <taxon>Eukaryota</taxon>
        <taxon>Metazoa</taxon>
        <taxon>Chordata</taxon>
        <taxon>Craniata</taxon>
        <taxon>Vertebrata</taxon>
        <taxon>Euteleostomi</taxon>
        <taxon>Mammalia</taxon>
        <taxon>Eutheria</taxon>
        <taxon>Laurasiatheria</taxon>
        <taxon>Artiodactyla</taxon>
        <taxon>Ruminantia</taxon>
        <taxon>Pecora</taxon>
        <taxon>Cervidae</taxon>
        <taxon>Odocoileinae</taxon>
        <taxon>Odocoileus</taxon>
    </lineage>
</organism>
<dbReference type="PANTHER" id="PTHR10073:SF52">
    <property type="entry name" value="MISMATCH REPAIR ENDONUCLEASE PMS2"/>
    <property type="match status" value="1"/>
</dbReference>
<dbReference type="NCBIfam" id="TIGR00585">
    <property type="entry name" value="mutl"/>
    <property type="match status" value="1"/>
</dbReference>
<dbReference type="InterPro" id="IPR014762">
    <property type="entry name" value="DNA_mismatch_repair_CS"/>
</dbReference>
<feature type="domain" description="DNA mismatch repair protein S5" evidence="5">
    <location>
        <begin position="227"/>
        <end position="364"/>
    </location>
</feature>
<keyword evidence="2" id="KW-0227">DNA damage</keyword>
<accession>A0ABM4HLT4</accession>
<dbReference type="RefSeq" id="XP_070316530.1">
    <property type="nucleotide sequence ID" value="XM_070460429.1"/>
</dbReference>
<proteinExistence type="inferred from homology"/>
<evidence type="ECO:0000313" key="6">
    <source>
        <dbReference type="Proteomes" id="UP001652640"/>
    </source>
</evidence>
<dbReference type="InterPro" id="IPR020568">
    <property type="entry name" value="Ribosomal_Su5_D2-typ_SF"/>
</dbReference>
<feature type="compositionally biased region" description="Polar residues" evidence="3">
    <location>
        <begin position="566"/>
        <end position="583"/>
    </location>
</feature>
<dbReference type="SUPFAM" id="SSF118116">
    <property type="entry name" value="DNA mismatch repair protein MutL"/>
    <property type="match status" value="1"/>
</dbReference>
<sequence>MERADGPSSELAKAIKPIDRKSVHQICSGQVVLGLSTAVKELVENSVDAGATSIDLRLKDYGVELIEVSDNGCGVEEENFEGLTLKHHTSKIQEFADLSQVETFGFRGEALSSLCALSDVTISTCHTSVKVGTRLVFDHNGKILQKTPYPRPRGTTVSVQQLFYTLPVRHKEFQRNIKKEFAKMVQVLQAYCIISAGVRISCTNQVGQGKRQPVVCTSGSSSMKENIGLVFGQKQLQSLTPFVQLPPSGSICGEYGLSCSQALHDLFCISGFISHCAHGVGRSSTDRQFFFINRRPCDPAKVSRLVNEVYHMYNRHQYPFVVLNISVDSECVDINVTPDKRQILLQEEKLLLAVLKTSLIGMFESEVKLQVSQQSLPAMEGEKTPAGHLIKRPSAEMEKPEPEKQDDPAPLRTHGEEKRAVTISRLREAFSLHHSTENKSRGPKATDPRRVSLRQKSSAQFPRASGPPCSQKHISEPGEEGRTSAQGPRDLMGRVEMEEDSGHSSASASSKEASSTPETSGTETSTDRVASSPEDKFSQESVESREKLPETDCRLSGTKCHLDQEIGSTSRVLPQPTKLSSPNAKRFKKEGIPLNPDILPESVKTQSASASEVDVAVKINKKIVPLDFSMSSLAERIKQLCQQELQQESQQNYRKFRAKICPGENQAAEDELRKEISKTMFAEMEIIGQFNLGFIITKLNADIFIVDQHATDEKYNFEMLQQHTVLQGQRLIAPQTLNLTAVNEAILIENLEIFRKNGFDFVIDEHAPVTERAKLISLPTSKNWTFGPQDIDELLFMLSDSPGVMCRPSRVRQMFASRACRKSVMIGTPLNTSEMKKLIMHMGEMDHPWNCPHGRPTMRHIANLDVISQS</sequence>
<reference evidence="7 8" key="2">
    <citation type="submission" date="2025-05" db="UniProtKB">
        <authorList>
            <consortium name="RefSeq"/>
        </authorList>
    </citation>
    <scope>IDENTIFICATION</scope>
    <source>
        <tissue evidence="7 8">Tongue muscle</tissue>
    </source>
</reference>
<keyword evidence="7 8" id="KW-0378">Hydrolase</keyword>
<feature type="compositionally biased region" description="Basic and acidic residues" evidence="3">
    <location>
        <begin position="491"/>
        <end position="502"/>
    </location>
</feature>
<feature type="region of interest" description="Disordered" evidence="3">
    <location>
        <begin position="431"/>
        <end position="593"/>
    </location>
</feature>
<dbReference type="Proteomes" id="UP001652640">
    <property type="component" value="Chromosome 33"/>
</dbReference>
<dbReference type="SMART" id="SM00853">
    <property type="entry name" value="MutL_C"/>
    <property type="match status" value="1"/>
</dbReference>
<dbReference type="InterPro" id="IPR014790">
    <property type="entry name" value="MutL_C"/>
</dbReference>
<keyword evidence="7 8" id="KW-0255">Endonuclease</keyword>
<dbReference type="Pfam" id="PF08676">
    <property type="entry name" value="MutL_C"/>
    <property type="match status" value="1"/>
</dbReference>
<dbReference type="GO" id="GO:0004519">
    <property type="term" value="F:endonuclease activity"/>
    <property type="evidence" value="ECO:0007669"/>
    <property type="project" value="UniProtKB-KW"/>
</dbReference>
<evidence type="ECO:0000256" key="2">
    <source>
        <dbReference type="ARBA" id="ARBA00022763"/>
    </source>
</evidence>
<dbReference type="InterPro" id="IPR002099">
    <property type="entry name" value="MutL/Mlh/PMS"/>
</dbReference>
<dbReference type="SUPFAM" id="SSF54211">
    <property type="entry name" value="Ribosomal protein S5 domain 2-like"/>
    <property type="match status" value="1"/>
</dbReference>
<evidence type="ECO:0000313" key="8">
    <source>
        <dbReference type="RefSeq" id="XP_070316530.1"/>
    </source>
</evidence>
<evidence type="ECO:0000259" key="4">
    <source>
        <dbReference type="SMART" id="SM00853"/>
    </source>
</evidence>
<comment type="similarity">
    <text evidence="1">Belongs to the DNA mismatch repair MutL/HexB family.</text>
</comment>
<dbReference type="PROSITE" id="PS00058">
    <property type="entry name" value="DNA_MISMATCH_REPAIR_1"/>
    <property type="match status" value="1"/>
</dbReference>
<keyword evidence="7 8" id="KW-0540">Nuclease</keyword>
<feature type="compositionally biased region" description="Basic and acidic residues" evidence="3">
    <location>
        <begin position="431"/>
        <end position="450"/>
    </location>
</feature>
<evidence type="ECO:0000259" key="5">
    <source>
        <dbReference type="SMART" id="SM01340"/>
    </source>
</evidence>